<evidence type="ECO:0000313" key="8">
    <source>
        <dbReference type="EMBL" id="MCU6698957.1"/>
    </source>
</evidence>
<dbReference type="InterPro" id="IPR055342">
    <property type="entry name" value="MreC_beta-barrel_core"/>
</dbReference>
<comment type="caution">
    <text evidence="8">The sequence shown here is derived from an EMBL/GenBank/DDBJ whole genome shotgun (WGS) entry which is preliminary data.</text>
</comment>
<keyword evidence="6" id="KW-0175">Coiled coil</keyword>
<feature type="domain" description="Rod shape-determining protein MreC beta-barrel core" evidence="7">
    <location>
        <begin position="124"/>
        <end position="274"/>
    </location>
</feature>
<protein>
    <recommendedName>
        <fullName evidence="2 5">Cell shape-determining protein MreC</fullName>
    </recommendedName>
    <alternativeName>
        <fullName evidence="4 5">Cell shape protein MreC</fullName>
    </alternativeName>
</protein>
<evidence type="ECO:0000313" key="9">
    <source>
        <dbReference type="Proteomes" id="UP001207605"/>
    </source>
</evidence>
<dbReference type="Gene3D" id="2.40.10.350">
    <property type="entry name" value="Rod shape-determining protein MreC, domain 2"/>
    <property type="match status" value="1"/>
</dbReference>
<evidence type="ECO:0000256" key="6">
    <source>
        <dbReference type="SAM" id="Coils"/>
    </source>
</evidence>
<evidence type="ECO:0000256" key="1">
    <source>
        <dbReference type="ARBA" id="ARBA00009369"/>
    </source>
</evidence>
<dbReference type="InterPro" id="IPR042175">
    <property type="entry name" value="Cell/Rod_MreC_2"/>
</dbReference>
<evidence type="ECO:0000256" key="3">
    <source>
        <dbReference type="ARBA" id="ARBA00022960"/>
    </source>
</evidence>
<dbReference type="NCBIfam" id="TIGR00219">
    <property type="entry name" value="mreC"/>
    <property type="match status" value="1"/>
</dbReference>
<dbReference type="InterPro" id="IPR042177">
    <property type="entry name" value="Cell/Rod_1"/>
</dbReference>
<dbReference type="RefSeq" id="WP_262580707.1">
    <property type="nucleotide sequence ID" value="NZ_JAOQJV010000001.1"/>
</dbReference>
<dbReference type="Proteomes" id="UP001207605">
    <property type="component" value="Unassembled WGS sequence"/>
</dbReference>
<evidence type="ECO:0000256" key="4">
    <source>
        <dbReference type="ARBA" id="ARBA00032089"/>
    </source>
</evidence>
<dbReference type="Gene3D" id="2.40.10.340">
    <property type="entry name" value="Rod shape-determining protein MreC, domain 1"/>
    <property type="match status" value="1"/>
</dbReference>
<comment type="function">
    <text evidence="5">Involved in formation and maintenance of cell shape.</text>
</comment>
<dbReference type="EMBL" id="JAOQJV010000001">
    <property type="protein sequence ID" value="MCU6698957.1"/>
    <property type="molecule type" value="Genomic_DNA"/>
</dbReference>
<organism evidence="8 9">
    <name type="scientific">Dorea ammoniilytica</name>
    <dbReference type="NCBI Taxonomy" id="2981788"/>
    <lineage>
        <taxon>Bacteria</taxon>
        <taxon>Bacillati</taxon>
        <taxon>Bacillota</taxon>
        <taxon>Clostridia</taxon>
        <taxon>Lachnospirales</taxon>
        <taxon>Lachnospiraceae</taxon>
        <taxon>Dorea</taxon>
    </lineage>
</organism>
<evidence type="ECO:0000256" key="5">
    <source>
        <dbReference type="PIRNR" id="PIRNR038471"/>
    </source>
</evidence>
<dbReference type="Pfam" id="PF04085">
    <property type="entry name" value="MreC"/>
    <property type="match status" value="1"/>
</dbReference>
<gene>
    <name evidence="8" type="primary">mreC</name>
    <name evidence="8" type="ORF">OCV65_01685</name>
</gene>
<dbReference type="InterPro" id="IPR007221">
    <property type="entry name" value="MreC"/>
</dbReference>
<accession>A0ABT2S309</accession>
<evidence type="ECO:0000256" key="2">
    <source>
        <dbReference type="ARBA" id="ARBA00013855"/>
    </source>
</evidence>
<dbReference type="PIRSF" id="PIRSF038471">
    <property type="entry name" value="MreC"/>
    <property type="match status" value="1"/>
</dbReference>
<proteinExistence type="inferred from homology"/>
<feature type="coiled-coil region" evidence="6">
    <location>
        <begin position="63"/>
        <end position="97"/>
    </location>
</feature>
<dbReference type="PANTHER" id="PTHR34138:SF1">
    <property type="entry name" value="CELL SHAPE-DETERMINING PROTEIN MREC"/>
    <property type="match status" value="1"/>
</dbReference>
<evidence type="ECO:0000259" key="7">
    <source>
        <dbReference type="Pfam" id="PF04085"/>
    </source>
</evidence>
<keyword evidence="9" id="KW-1185">Reference proteome</keyword>
<name>A0ABT2S309_9FIRM</name>
<reference evidence="8 9" key="1">
    <citation type="journal article" date="2021" name="ISME Commun">
        <title>Automated analysis of genomic sequences facilitates high-throughput and comprehensive description of bacteria.</title>
        <authorList>
            <person name="Hitch T.C.A."/>
        </authorList>
    </citation>
    <scope>NUCLEOTIDE SEQUENCE [LARGE SCALE GENOMIC DNA]</scope>
    <source>
        <strain evidence="8 9">Sanger_02</strain>
    </source>
</reference>
<sequence>MKIKNQNRIPSKYVLLILIVVCGILMGAEQLTGGKGPLSFVANYTIIPMQKGIGYIGRWTGDMKDNFKTLDDLKKENEELQSKLDDMTIDNTRLRQEQYELERLQELYKLDQNYADYKKVAAHVIASSGSNWFSTFTIDKGSNDGIKVDMNVLAGSGLAGIVTEVGPDYAQVRSIIDDESNVSGMTLSTSDLCMVSGDLKLMSDGRIRFEKLPNNDHKIEVGEQVVTSHISSKYLQGLFIGYISEIEVDSNNLTRSGYITPAVDFSNIQEVLVITSTKEDLTQNSSDSKGE</sequence>
<dbReference type="PANTHER" id="PTHR34138">
    <property type="entry name" value="CELL SHAPE-DETERMINING PROTEIN MREC"/>
    <property type="match status" value="1"/>
</dbReference>
<comment type="similarity">
    <text evidence="1 5">Belongs to the MreC family.</text>
</comment>
<keyword evidence="3 5" id="KW-0133">Cell shape</keyword>